<dbReference type="EMBL" id="JBJQOH010000008">
    <property type="protein sequence ID" value="KAL3677166.1"/>
    <property type="molecule type" value="Genomic_DNA"/>
</dbReference>
<protein>
    <submittedName>
        <fullName evidence="2">Uncharacterized protein</fullName>
    </submittedName>
</protein>
<organism evidence="2 3">
    <name type="scientific">Riccia sorocarpa</name>
    <dbReference type="NCBI Taxonomy" id="122646"/>
    <lineage>
        <taxon>Eukaryota</taxon>
        <taxon>Viridiplantae</taxon>
        <taxon>Streptophyta</taxon>
        <taxon>Embryophyta</taxon>
        <taxon>Marchantiophyta</taxon>
        <taxon>Marchantiopsida</taxon>
        <taxon>Marchantiidae</taxon>
        <taxon>Marchantiales</taxon>
        <taxon>Ricciaceae</taxon>
        <taxon>Riccia</taxon>
    </lineage>
</organism>
<accession>A0ABD3GEU3</accession>
<dbReference type="AlphaFoldDB" id="A0ABD3GEU3"/>
<proteinExistence type="predicted"/>
<keyword evidence="1" id="KW-0732">Signal</keyword>
<feature type="signal peptide" evidence="1">
    <location>
        <begin position="1"/>
        <end position="22"/>
    </location>
</feature>
<dbReference type="Proteomes" id="UP001633002">
    <property type="component" value="Unassembled WGS sequence"/>
</dbReference>
<evidence type="ECO:0000313" key="3">
    <source>
        <dbReference type="Proteomes" id="UP001633002"/>
    </source>
</evidence>
<reference evidence="2 3" key="1">
    <citation type="submission" date="2024-09" db="EMBL/GenBank/DDBJ databases">
        <title>Chromosome-scale assembly of Riccia sorocarpa.</title>
        <authorList>
            <person name="Paukszto L."/>
        </authorList>
    </citation>
    <scope>NUCLEOTIDE SEQUENCE [LARGE SCALE GENOMIC DNA]</scope>
    <source>
        <strain evidence="2">LP-2024</strain>
        <tissue evidence="2">Aerial parts of the thallus</tissue>
    </source>
</reference>
<evidence type="ECO:0000313" key="2">
    <source>
        <dbReference type="EMBL" id="KAL3677166.1"/>
    </source>
</evidence>
<sequence>MSRYLVRVICGLLLTFLRIITCRTSLGFPVCRRDNYLQGSIRTGIIELKGIFVTPVRKRNRRVPLPAFHVREGAFYRPTSLKDIPSLKAAALSSSSGNGPGEFVPQTFPVAFLVQKIADVCPFELSQPCATANLRAYITDVKIAVVPGLRQEEPRKCSGSEIDVGENRVVEGGSMELFNSD</sequence>
<feature type="chain" id="PRO_5044878695" evidence="1">
    <location>
        <begin position="23"/>
        <end position="181"/>
    </location>
</feature>
<comment type="caution">
    <text evidence="2">The sequence shown here is derived from an EMBL/GenBank/DDBJ whole genome shotgun (WGS) entry which is preliminary data.</text>
</comment>
<keyword evidence="3" id="KW-1185">Reference proteome</keyword>
<evidence type="ECO:0000256" key="1">
    <source>
        <dbReference type="SAM" id="SignalP"/>
    </source>
</evidence>
<gene>
    <name evidence="2" type="ORF">R1sor_027114</name>
</gene>
<name>A0ABD3GEU3_9MARC</name>